<dbReference type="Gene3D" id="3.40.50.800">
    <property type="entry name" value="Anticodon-binding domain"/>
    <property type="match status" value="1"/>
</dbReference>
<feature type="binding site" evidence="12">
    <location>
        <begin position="260"/>
        <end position="261"/>
    </location>
    <ligand>
        <name>L-histidine</name>
        <dbReference type="ChEBI" id="CHEBI:57595"/>
    </ligand>
</feature>
<dbReference type="CDD" id="cd00773">
    <property type="entry name" value="HisRS-like_core"/>
    <property type="match status" value="1"/>
</dbReference>
<feature type="domain" description="Aminoacyl-transfer RNA synthetases class-II family profile" evidence="13">
    <location>
        <begin position="1"/>
        <end position="323"/>
    </location>
</feature>
<sequence length="423" mass="48134">MKAPRGTQDLLPGVTEKWQFVEEKLMEISRNYNYKEIRTPIFEHTELFQRGVGDTTDIVQKEMYTFVDKGDRSLTLRPEGTASVVRSFVEHKLFGSPTQPTKLFYIGPMFRYERPQQGRMRQFVQFGVEALGSADPAIDAEVIGLAMEAYQSLGLKSLKLVINSLGDQTSRESHRQALVDHFSPYKDELCVDCQSRLTKNPLRILDCKKDRDHPAMNTAPSILEYLNEESEKYFIQVQKYLESMNIPYTVDKNLVRGLDYYNHTAFEIMSDAEGFGAITTLSGGGRYNGLVQDLGGPETPGIGFAMSIERLLMALEKENIQLPIKENLDCFVIAMGEEENLLAVKMIKKLREQGIQVDKDYQMKKMKAQFKVADRLNSKFVLVIGETELENNQITIKNMNTGDQVTIDTEQTVDYIKQAIQGE</sequence>
<feature type="binding site" evidence="12">
    <location>
        <position position="129"/>
    </location>
    <ligand>
        <name>L-histidine</name>
        <dbReference type="ChEBI" id="CHEBI:57595"/>
    </ligand>
</feature>
<evidence type="ECO:0000256" key="6">
    <source>
        <dbReference type="ARBA" id="ARBA00022741"/>
    </source>
</evidence>
<feature type="binding site" evidence="12">
    <location>
        <position position="256"/>
    </location>
    <ligand>
        <name>L-histidine</name>
        <dbReference type="ChEBI" id="CHEBI:57595"/>
    </ligand>
</feature>
<evidence type="ECO:0000256" key="3">
    <source>
        <dbReference type="ARBA" id="ARBA00011738"/>
    </source>
</evidence>
<dbReference type="Pfam" id="PF03129">
    <property type="entry name" value="HGTP_anticodon"/>
    <property type="match status" value="1"/>
</dbReference>
<feature type="binding site" evidence="12">
    <location>
        <position position="125"/>
    </location>
    <ligand>
        <name>L-histidine</name>
        <dbReference type="ChEBI" id="CHEBI:57595"/>
    </ligand>
</feature>
<keyword evidence="5 11" id="KW-0436">Ligase</keyword>
<dbReference type="EMBL" id="QPJJ01000009">
    <property type="protein sequence ID" value="RCW66445.1"/>
    <property type="molecule type" value="Genomic_DNA"/>
</dbReference>
<dbReference type="GO" id="GO:0004821">
    <property type="term" value="F:histidine-tRNA ligase activity"/>
    <property type="evidence" value="ECO:0007669"/>
    <property type="project" value="UniProtKB-UniRule"/>
</dbReference>
<dbReference type="SUPFAM" id="SSF52954">
    <property type="entry name" value="Class II aaRS ABD-related"/>
    <property type="match status" value="1"/>
</dbReference>
<keyword evidence="8 11" id="KW-0648">Protein biosynthesis</keyword>
<comment type="caution">
    <text evidence="14">The sequence shown here is derived from an EMBL/GenBank/DDBJ whole genome shotgun (WGS) entry which is preliminary data.</text>
</comment>
<protein>
    <recommendedName>
        <fullName evidence="11">Histidine--tRNA ligase</fullName>
        <ecNumber evidence="11">6.1.1.21</ecNumber>
    </recommendedName>
    <alternativeName>
        <fullName evidence="11">Histidyl-tRNA synthetase</fullName>
        <shortName evidence="11">HisRS</shortName>
    </alternativeName>
</protein>
<comment type="catalytic activity">
    <reaction evidence="10 11">
        <text>tRNA(His) + L-histidine + ATP = L-histidyl-tRNA(His) + AMP + diphosphate + H(+)</text>
        <dbReference type="Rhea" id="RHEA:17313"/>
        <dbReference type="Rhea" id="RHEA-COMP:9665"/>
        <dbReference type="Rhea" id="RHEA-COMP:9689"/>
        <dbReference type="ChEBI" id="CHEBI:15378"/>
        <dbReference type="ChEBI" id="CHEBI:30616"/>
        <dbReference type="ChEBI" id="CHEBI:33019"/>
        <dbReference type="ChEBI" id="CHEBI:57595"/>
        <dbReference type="ChEBI" id="CHEBI:78442"/>
        <dbReference type="ChEBI" id="CHEBI:78527"/>
        <dbReference type="ChEBI" id="CHEBI:456215"/>
        <dbReference type="EC" id="6.1.1.21"/>
    </reaction>
</comment>
<dbReference type="InterPro" id="IPR033656">
    <property type="entry name" value="HisRS_anticodon"/>
</dbReference>
<dbReference type="PANTHER" id="PTHR43707:SF1">
    <property type="entry name" value="HISTIDINE--TRNA LIGASE, MITOCHONDRIAL-RELATED"/>
    <property type="match status" value="1"/>
</dbReference>
<evidence type="ECO:0000256" key="8">
    <source>
        <dbReference type="ARBA" id="ARBA00022917"/>
    </source>
</evidence>
<dbReference type="CDD" id="cd00859">
    <property type="entry name" value="HisRS_anticodon"/>
    <property type="match status" value="1"/>
</dbReference>
<accession>A0A368XF15</accession>
<keyword evidence="7 11" id="KW-0067">ATP-binding</keyword>
<dbReference type="AlphaFoldDB" id="A0A368XF15"/>
<dbReference type="GO" id="GO:0140096">
    <property type="term" value="F:catalytic activity, acting on a protein"/>
    <property type="evidence" value="ECO:0007669"/>
    <property type="project" value="UniProtKB-ARBA"/>
</dbReference>
<dbReference type="InterPro" id="IPR004154">
    <property type="entry name" value="Anticodon-bd"/>
</dbReference>
<evidence type="ECO:0000259" key="13">
    <source>
        <dbReference type="PROSITE" id="PS50862"/>
    </source>
</evidence>
<comment type="similarity">
    <text evidence="2 11">Belongs to the class-II aminoacyl-tRNA synthetase family.</text>
</comment>
<keyword evidence="4 11" id="KW-0963">Cytoplasm</keyword>
<dbReference type="InterPro" id="IPR006195">
    <property type="entry name" value="aa-tRNA-synth_II"/>
</dbReference>
<dbReference type="RefSeq" id="WP_114353437.1">
    <property type="nucleotide sequence ID" value="NZ_QPJJ01000009.1"/>
</dbReference>
<evidence type="ECO:0000256" key="7">
    <source>
        <dbReference type="ARBA" id="ARBA00022840"/>
    </source>
</evidence>
<dbReference type="PIRSF" id="PIRSF001549">
    <property type="entry name" value="His-tRNA_synth"/>
    <property type="match status" value="1"/>
</dbReference>
<keyword evidence="9 11" id="KW-0030">Aminoacyl-tRNA synthetase</keyword>
<dbReference type="Pfam" id="PF13393">
    <property type="entry name" value="tRNA-synt_His"/>
    <property type="match status" value="1"/>
</dbReference>
<reference evidence="14 15" key="1">
    <citation type="submission" date="2018-07" db="EMBL/GenBank/DDBJ databases">
        <title>Genomic Encyclopedia of Type Strains, Phase IV (KMG-IV): sequencing the most valuable type-strain genomes for metagenomic binning, comparative biology and taxonomic classification.</title>
        <authorList>
            <person name="Goeker M."/>
        </authorList>
    </citation>
    <scope>NUCLEOTIDE SEQUENCE [LARGE SCALE GENOMIC DNA]</scope>
    <source>
        <strain evidence="14 15">DSM 27696</strain>
    </source>
</reference>
<evidence type="ECO:0000256" key="11">
    <source>
        <dbReference type="HAMAP-Rule" id="MF_00127"/>
    </source>
</evidence>
<evidence type="ECO:0000256" key="10">
    <source>
        <dbReference type="ARBA" id="ARBA00047639"/>
    </source>
</evidence>
<dbReference type="EC" id="6.1.1.21" evidence="11"/>
<dbReference type="InterPro" id="IPR045864">
    <property type="entry name" value="aa-tRNA-synth_II/BPL/LPL"/>
</dbReference>
<dbReference type="NCBIfam" id="TIGR00442">
    <property type="entry name" value="hisS"/>
    <property type="match status" value="1"/>
</dbReference>
<dbReference type="GO" id="GO:0005524">
    <property type="term" value="F:ATP binding"/>
    <property type="evidence" value="ECO:0007669"/>
    <property type="project" value="UniProtKB-UniRule"/>
</dbReference>
<evidence type="ECO:0000313" key="14">
    <source>
        <dbReference type="EMBL" id="RCW66445.1"/>
    </source>
</evidence>
<dbReference type="FunFam" id="3.30.930.10:FF:000005">
    <property type="entry name" value="Histidine--tRNA ligase"/>
    <property type="match status" value="1"/>
</dbReference>
<dbReference type="PROSITE" id="PS50862">
    <property type="entry name" value="AA_TRNA_LIGASE_II"/>
    <property type="match status" value="1"/>
</dbReference>
<evidence type="ECO:0000313" key="15">
    <source>
        <dbReference type="Proteomes" id="UP000252585"/>
    </source>
</evidence>
<evidence type="ECO:0000256" key="5">
    <source>
        <dbReference type="ARBA" id="ARBA00022598"/>
    </source>
</evidence>
<evidence type="ECO:0000256" key="9">
    <source>
        <dbReference type="ARBA" id="ARBA00023146"/>
    </source>
</evidence>
<evidence type="ECO:0000256" key="1">
    <source>
        <dbReference type="ARBA" id="ARBA00004496"/>
    </source>
</evidence>
<feature type="binding site" evidence="12">
    <location>
        <begin position="79"/>
        <end position="81"/>
    </location>
    <ligand>
        <name>L-histidine</name>
        <dbReference type="ChEBI" id="CHEBI:57595"/>
    </ligand>
</feature>
<dbReference type="SUPFAM" id="SSF55681">
    <property type="entry name" value="Class II aaRS and biotin synthetases"/>
    <property type="match status" value="1"/>
</dbReference>
<evidence type="ECO:0000256" key="2">
    <source>
        <dbReference type="ARBA" id="ARBA00008226"/>
    </source>
</evidence>
<dbReference type="GO" id="GO:0016740">
    <property type="term" value="F:transferase activity"/>
    <property type="evidence" value="ECO:0007669"/>
    <property type="project" value="UniProtKB-ARBA"/>
</dbReference>
<dbReference type="Proteomes" id="UP000252585">
    <property type="component" value="Unassembled WGS sequence"/>
</dbReference>
<dbReference type="PANTHER" id="PTHR43707">
    <property type="entry name" value="HISTIDYL-TRNA SYNTHETASE"/>
    <property type="match status" value="1"/>
</dbReference>
<dbReference type="InterPro" id="IPR041715">
    <property type="entry name" value="HisRS-like_core"/>
</dbReference>
<proteinExistence type="inferred from homology"/>
<dbReference type="InterPro" id="IPR036621">
    <property type="entry name" value="Anticodon-bd_dom_sf"/>
</dbReference>
<dbReference type="Gene3D" id="3.30.930.10">
    <property type="entry name" value="Bira Bifunctional Protein, Domain 2"/>
    <property type="match status" value="1"/>
</dbReference>
<comment type="subunit">
    <text evidence="3 11">Homodimer.</text>
</comment>
<keyword evidence="15" id="KW-1185">Reference proteome</keyword>
<feature type="binding site" evidence="12">
    <location>
        <position position="111"/>
    </location>
    <ligand>
        <name>L-histidine</name>
        <dbReference type="ChEBI" id="CHEBI:57595"/>
    </ligand>
</feature>
<dbReference type="HAMAP" id="MF_00127">
    <property type="entry name" value="His_tRNA_synth"/>
    <property type="match status" value="1"/>
</dbReference>
<evidence type="ECO:0000256" key="12">
    <source>
        <dbReference type="PIRSR" id="PIRSR001549-1"/>
    </source>
</evidence>
<dbReference type="GO" id="GO:0005737">
    <property type="term" value="C:cytoplasm"/>
    <property type="evidence" value="ECO:0007669"/>
    <property type="project" value="UniProtKB-SubCell"/>
</dbReference>
<dbReference type="GO" id="GO:0006427">
    <property type="term" value="P:histidyl-tRNA aminoacylation"/>
    <property type="evidence" value="ECO:0007669"/>
    <property type="project" value="UniProtKB-UniRule"/>
</dbReference>
<comment type="subcellular location">
    <subcellularLocation>
        <location evidence="1 11">Cytoplasm</location>
    </subcellularLocation>
</comment>
<organism evidence="14 15">
    <name type="scientific">Saliterribacillus persicus</name>
    <dbReference type="NCBI Taxonomy" id="930114"/>
    <lineage>
        <taxon>Bacteria</taxon>
        <taxon>Bacillati</taxon>
        <taxon>Bacillota</taxon>
        <taxon>Bacilli</taxon>
        <taxon>Bacillales</taxon>
        <taxon>Bacillaceae</taxon>
        <taxon>Saliterribacillus</taxon>
    </lineage>
</organism>
<gene>
    <name evidence="11" type="primary">hisS</name>
    <name evidence="14" type="ORF">DFR57_109168</name>
</gene>
<keyword evidence="6 11" id="KW-0547">Nucleotide-binding</keyword>
<dbReference type="InterPro" id="IPR004516">
    <property type="entry name" value="HisRS/HisZ"/>
</dbReference>
<name>A0A368XF15_9BACI</name>
<evidence type="ECO:0000256" key="4">
    <source>
        <dbReference type="ARBA" id="ARBA00022490"/>
    </source>
</evidence>
<dbReference type="OrthoDB" id="9800814at2"/>
<dbReference type="InterPro" id="IPR015807">
    <property type="entry name" value="His-tRNA-ligase"/>
</dbReference>